<evidence type="ECO:0000313" key="5">
    <source>
        <dbReference type="RefSeq" id="XP_012943349.1"/>
    </source>
</evidence>
<evidence type="ECO:0000256" key="3">
    <source>
        <dbReference type="SAM" id="SignalP"/>
    </source>
</evidence>
<dbReference type="RefSeq" id="XP_012943349.1">
    <property type="nucleotide sequence ID" value="XM_013087895.1"/>
</dbReference>
<dbReference type="GeneID" id="101849961"/>
<name>A0ABM1A9E8_APLCA</name>
<organism evidence="4 5">
    <name type="scientific">Aplysia californica</name>
    <name type="common">California sea hare</name>
    <dbReference type="NCBI Taxonomy" id="6500"/>
    <lineage>
        <taxon>Eukaryota</taxon>
        <taxon>Metazoa</taxon>
        <taxon>Spiralia</taxon>
        <taxon>Lophotrochozoa</taxon>
        <taxon>Mollusca</taxon>
        <taxon>Gastropoda</taxon>
        <taxon>Heterobranchia</taxon>
        <taxon>Euthyneura</taxon>
        <taxon>Tectipleura</taxon>
        <taxon>Aplysiida</taxon>
        <taxon>Aplysioidea</taxon>
        <taxon>Aplysiidae</taxon>
        <taxon>Aplysia</taxon>
    </lineage>
</organism>
<reference evidence="5" key="1">
    <citation type="submission" date="2025-08" db="UniProtKB">
        <authorList>
            <consortium name="RefSeq"/>
        </authorList>
    </citation>
    <scope>IDENTIFICATION</scope>
</reference>
<keyword evidence="2" id="KW-0472">Membrane</keyword>
<feature type="transmembrane region" description="Helical" evidence="2">
    <location>
        <begin position="158"/>
        <end position="182"/>
    </location>
</feature>
<feature type="region of interest" description="Disordered" evidence="1">
    <location>
        <begin position="191"/>
        <end position="216"/>
    </location>
</feature>
<evidence type="ECO:0000256" key="1">
    <source>
        <dbReference type="SAM" id="MobiDB-lite"/>
    </source>
</evidence>
<gene>
    <name evidence="5" type="primary">LOC101849961</name>
</gene>
<keyword evidence="3" id="KW-0732">Signal</keyword>
<keyword evidence="4" id="KW-1185">Reference proteome</keyword>
<dbReference type="Gene3D" id="1.10.1450.10">
    <property type="entry name" value="Tetraspanin"/>
    <property type="match status" value="1"/>
</dbReference>
<feature type="chain" id="PRO_5045743577" evidence="3">
    <location>
        <begin position="18"/>
        <end position="281"/>
    </location>
</feature>
<proteinExistence type="predicted"/>
<protein>
    <submittedName>
        <fullName evidence="5">Uncharacterized protein LOC101849961</fullName>
    </submittedName>
</protein>
<evidence type="ECO:0000256" key="2">
    <source>
        <dbReference type="SAM" id="Phobius"/>
    </source>
</evidence>
<feature type="signal peptide" evidence="3">
    <location>
        <begin position="1"/>
        <end position="17"/>
    </location>
</feature>
<accession>A0ABM1A9E8</accession>
<dbReference type="Proteomes" id="UP000694888">
    <property type="component" value="Unplaced"/>
</dbReference>
<evidence type="ECO:0000313" key="4">
    <source>
        <dbReference type="Proteomes" id="UP000694888"/>
    </source>
</evidence>
<sequence>MPLLLLSIGMEILVTEAIHPSTQLPAAYRSSAGSTLPLHSQALSELHGFVVDEYDGDPRTRNVKSAIVDEINVKHECCGVLHHGSFSTNVKWKKADTFVIPSSCCKLKSKEDFLKRRTYNLQDPTCPAHPTADNSNALKNCESSGLASQGGLLLLTTYLIYLNLAIAFLLVSHCVFGVVYVSKVKAASRARRNSTELPPIEDLHGTPPSPSHNRLNSYQLYPVPGLHPVVYEFQSPVLSSAGTRLHPDSSTNLPLRATYMLDLEEEKEGEEKEEEENTVKK</sequence>
<keyword evidence="2" id="KW-1133">Transmembrane helix</keyword>
<keyword evidence="2" id="KW-0812">Transmembrane</keyword>
<dbReference type="InterPro" id="IPR008952">
    <property type="entry name" value="Tetraspanin_EC2_sf"/>
</dbReference>